<dbReference type="SUPFAM" id="SSF46626">
    <property type="entry name" value="Cytochrome c"/>
    <property type="match status" value="2"/>
</dbReference>
<name>A0ABU1VPV2_9GAMM</name>
<sequence>MRRFMKWAGLGLAILLLGVAGLFAVAWGVTGKAMSRKYAVNDPPLRIGTDVAALQRGKHLFDTRGCGDCHGPQGAGRVLIDDPILGRIVPPNLTRSLRNPAYTDDALAAAIRHGVRPEGTSLLLMPSGEFANLDDADTAALVAYMRSLPPSDNDPGTSTIRPMGRVLYTLGKLPLLPAETIDHAPRPRQAPAAAVTPDYGRYVAQSCTGCHAPDLAGGIVVIPGKPMSANLTPHPNGLAKWSEADFLRLMHTGHRPDGTAVDPLMPWAVYNNMNETELRAVWAYLRTVEPSPGRGKVAQR</sequence>
<protein>
    <submittedName>
        <fullName evidence="6">Cytochrome c553</fullName>
    </submittedName>
</protein>
<dbReference type="RefSeq" id="WP_310053701.1">
    <property type="nucleotide sequence ID" value="NZ_JAVDVW010000001.1"/>
</dbReference>
<proteinExistence type="predicted"/>
<comment type="caution">
    <text evidence="6">The sequence shown here is derived from an EMBL/GenBank/DDBJ whole genome shotgun (WGS) entry which is preliminary data.</text>
</comment>
<keyword evidence="1 4" id="KW-0349">Heme</keyword>
<dbReference type="InterPro" id="IPR051459">
    <property type="entry name" value="Cytochrome_c-type_DH"/>
</dbReference>
<keyword evidence="7" id="KW-1185">Reference proteome</keyword>
<keyword evidence="2 4" id="KW-0479">Metal-binding</keyword>
<evidence type="ECO:0000256" key="1">
    <source>
        <dbReference type="ARBA" id="ARBA00022617"/>
    </source>
</evidence>
<dbReference type="InterPro" id="IPR009056">
    <property type="entry name" value="Cyt_c-like_dom"/>
</dbReference>
<keyword evidence="3 4" id="KW-0408">Iron</keyword>
<dbReference type="PANTHER" id="PTHR35008:SF8">
    <property type="entry name" value="ALCOHOL DEHYDROGENASE CYTOCHROME C SUBUNIT"/>
    <property type="match status" value="1"/>
</dbReference>
<evidence type="ECO:0000256" key="2">
    <source>
        <dbReference type="ARBA" id="ARBA00022723"/>
    </source>
</evidence>
<organism evidence="6 7">
    <name type="scientific">Agrilutibacter niabensis</name>
    <dbReference type="NCBI Taxonomy" id="380628"/>
    <lineage>
        <taxon>Bacteria</taxon>
        <taxon>Pseudomonadati</taxon>
        <taxon>Pseudomonadota</taxon>
        <taxon>Gammaproteobacteria</taxon>
        <taxon>Lysobacterales</taxon>
        <taxon>Lysobacteraceae</taxon>
        <taxon>Agrilutibacter</taxon>
    </lineage>
</organism>
<evidence type="ECO:0000313" key="7">
    <source>
        <dbReference type="Proteomes" id="UP001267878"/>
    </source>
</evidence>
<evidence type="ECO:0000256" key="4">
    <source>
        <dbReference type="PROSITE-ProRule" id="PRU00433"/>
    </source>
</evidence>
<dbReference type="PANTHER" id="PTHR35008">
    <property type="entry name" value="BLL4482 PROTEIN-RELATED"/>
    <property type="match status" value="1"/>
</dbReference>
<accession>A0ABU1VPV2</accession>
<dbReference type="Proteomes" id="UP001267878">
    <property type="component" value="Unassembled WGS sequence"/>
</dbReference>
<dbReference type="Gene3D" id="1.10.760.10">
    <property type="entry name" value="Cytochrome c-like domain"/>
    <property type="match status" value="2"/>
</dbReference>
<reference evidence="6 7" key="1">
    <citation type="submission" date="2023-07" db="EMBL/GenBank/DDBJ databases">
        <title>Sorghum-associated microbial communities from plants grown in Nebraska, USA.</title>
        <authorList>
            <person name="Schachtman D."/>
        </authorList>
    </citation>
    <scope>NUCLEOTIDE SEQUENCE [LARGE SCALE GENOMIC DNA]</scope>
    <source>
        <strain evidence="6 7">BE187</strain>
    </source>
</reference>
<evidence type="ECO:0000259" key="5">
    <source>
        <dbReference type="PROSITE" id="PS51007"/>
    </source>
</evidence>
<dbReference type="InterPro" id="IPR036909">
    <property type="entry name" value="Cyt_c-like_dom_sf"/>
</dbReference>
<feature type="domain" description="Cytochrome c" evidence="5">
    <location>
        <begin position="195"/>
        <end position="289"/>
    </location>
</feature>
<evidence type="ECO:0000256" key="3">
    <source>
        <dbReference type="ARBA" id="ARBA00023004"/>
    </source>
</evidence>
<feature type="domain" description="Cytochrome c" evidence="5">
    <location>
        <begin position="52"/>
        <end position="149"/>
    </location>
</feature>
<dbReference type="Pfam" id="PF00034">
    <property type="entry name" value="Cytochrom_C"/>
    <property type="match status" value="2"/>
</dbReference>
<dbReference type="PROSITE" id="PS51007">
    <property type="entry name" value="CYTC"/>
    <property type="match status" value="2"/>
</dbReference>
<gene>
    <name evidence="6" type="ORF">J2X04_001854</name>
</gene>
<dbReference type="EMBL" id="JAVDVW010000001">
    <property type="protein sequence ID" value="MDR7099507.1"/>
    <property type="molecule type" value="Genomic_DNA"/>
</dbReference>
<evidence type="ECO:0000313" key="6">
    <source>
        <dbReference type="EMBL" id="MDR7099507.1"/>
    </source>
</evidence>